<organism evidence="1">
    <name type="scientific">Arion vulgaris</name>
    <dbReference type="NCBI Taxonomy" id="1028688"/>
    <lineage>
        <taxon>Eukaryota</taxon>
        <taxon>Metazoa</taxon>
        <taxon>Spiralia</taxon>
        <taxon>Lophotrochozoa</taxon>
        <taxon>Mollusca</taxon>
        <taxon>Gastropoda</taxon>
        <taxon>Heterobranchia</taxon>
        <taxon>Euthyneura</taxon>
        <taxon>Panpulmonata</taxon>
        <taxon>Eupulmonata</taxon>
        <taxon>Stylommatophora</taxon>
        <taxon>Helicina</taxon>
        <taxon>Arionoidea</taxon>
        <taxon>Arionidae</taxon>
        <taxon>Arion</taxon>
    </lineage>
</organism>
<dbReference type="AlphaFoldDB" id="A0A0B6YQU3"/>
<evidence type="ECO:0000313" key="1">
    <source>
        <dbReference type="EMBL" id="CEK58603.1"/>
    </source>
</evidence>
<reference evidence="1" key="1">
    <citation type="submission" date="2014-12" db="EMBL/GenBank/DDBJ databases">
        <title>Insight into the proteome of Arion vulgaris.</title>
        <authorList>
            <person name="Aradska J."/>
            <person name="Bulat T."/>
            <person name="Smidak R."/>
            <person name="Sarate P."/>
            <person name="Gangsoo J."/>
            <person name="Sialana F."/>
            <person name="Bilban M."/>
            <person name="Lubec G."/>
        </authorList>
    </citation>
    <scope>NUCLEOTIDE SEQUENCE</scope>
    <source>
        <tissue evidence="1">Skin</tissue>
    </source>
</reference>
<feature type="non-terminal residue" evidence="1">
    <location>
        <position position="1"/>
    </location>
</feature>
<name>A0A0B6YQU3_9EUPU</name>
<dbReference type="EMBL" id="HACG01011738">
    <property type="protein sequence ID" value="CEK58603.1"/>
    <property type="molecule type" value="Transcribed_RNA"/>
</dbReference>
<proteinExistence type="predicted"/>
<sequence length="57" mass="6411">IQHYLLLLLTWKAMMYINVGSQTLFLSLVARHNYNQQASLASLQGATYNLRATASVI</sequence>
<gene>
    <name evidence="1" type="primary">ORF33615</name>
</gene>
<accession>A0A0B6YQU3</accession>
<protein>
    <submittedName>
        <fullName evidence="1">Uncharacterized protein</fullName>
    </submittedName>
</protein>